<gene>
    <name evidence="8" type="ORF">UU24_C0024G0007</name>
</gene>
<dbReference type="Pfam" id="PF01226">
    <property type="entry name" value="Form_Nir_trans"/>
    <property type="match status" value="1"/>
</dbReference>
<keyword evidence="5 7" id="KW-0472">Membrane</keyword>
<evidence type="ECO:0000256" key="5">
    <source>
        <dbReference type="ARBA" id="ARBA00023136"/>
    </source>
</evidence>
<dbReference type="PANTHER" id="PTHR30520:SF6">
    <property type="entry name" value="FORMATE_NITRATE FAMILY TRANSPORTER (EUROFUNG)"/>
    <property type="match status" value="1"/>
</dbReference>
<dbReference type="InterPro" id="IPR000292">
    <property type="entry name" value="For/NO2_transpt"/>
</dbReference>
<comment type="similarity">
    <text evidence="6">Belongs to the FNT transporter (TC 1.A.16) family.</text>
</comment>
<dbReference type="PANTHER" id="PTHR30520">
    <property type="entry name" value="FORMATE TRANSPORTER-RELATED"/>
    <property type="match status" value="1"/>
</dbReference>
<keyword evidence="3 7" id="KW-0812">Transmembrane</keyword>
<evidence type="ECO:0000256" key="2">
    <source>
        <dbReference type="ARBA" id="ARBA00022448"/>
    </source>
</evidence>
<name>A0A0G0TVK1_9BACT</name>
<dbReference type="GO" id="GO:0005886">
    <property type="term" value="C:plasma membrane"/>
    <property type="evidence" value="ECO:0007669"/>
    <property type="project" value="TreeGrafter"/>
</dbReference>
<comment type="subcellular location">
    <subcellularLocation>
        <location evidence="1">Membrane</location>
        <topology evidence="1">Multi-pass membrane protein</topology>
    </subcellularLocation>
</comment>
<evidence type="ECO:0000256" key="3">
    <source>
        <dbReference type="ARBA" id="ARBA00022692"/>
    </source>
</evidence>
<dbReference type="FunFam" id="1.20.1080.10:FF:000011">
    <property type="entry name" value="Formate family transporter"/>
    <property type="match status" value="1"/>
</dbReference>
<evidence type="ECO:0000256" key="7">
    <source>
        <dbReference type="SAM" id="Phobius"/>
    </source>
</evidence>
<dbReference type="InterPro" id="IPR023271">
    <property type="entry name" value="Aquaporin-like"/>
</dbReference>
<reference evidence="8 9" key="1">
    <citation type="journal article" date="2015" name="Nature">
        <title>rRNA introns, odd ribosomes, and small enigmatic genomes across a large radiation of phyla.</title>
        <authorList>
            <person name="Brown C.T."/>
            <person name="Hug L.A."/>
            <person name="Thomas B.C."/>
            <person name="Sharon I."/>
            <person name="Castelle C.J."/>
            <person name="Singh A."/>
            <person name="Wilkins M.J."/>
            <person name="Williams K.H."/>
            <person name="Banfield J.F."/>
        </authorList>
    </citation>
    <scope>NUCLEOTIDE SEQUENCE [LARGE SCALE GENOMIC DNA]</scope>
</reference>
<sequence length="262" mass="28044">MAERCKSPPEVYQSLIEIGVNKVNLPVVKLLLLGIMAGIFIGIGSALFTVVTQGIMKGTDVGYATLVGGIVFSVGLMLVVFAGSELFTGNNLIFISTLARKTTIKGLLRNWIFVYIGNFIGSLILAFLMYHGGLLSGAVGERALAIASFKVSLTFTQVLIRGVLANFLVCLAIALASADVHEIGKIFGILFPIMAFVALGYEHSVANMYFLPAGIMLGKSALLNWGTIFTKNLIPATIGNIIGGSILVGAVYWFIYLKKTKR</sequence>
<feature type="transmembrane region" description="Helical" evidence="7">
    <location>
        <begin position="63"/>
        <end position="82"/>
    </location>
</feature>
<comment type="caution">
    <text evidence="8">The sequence shown here is derived from an EMBL/GenBank/DDBJ whole genome shotgun (WGS) entry which is preliminary data.</text>
</comment>
<proteinExistence type="inferred from homology"/>
<dbReference type="EMBL" id="LBZW01000024">
    <property type="protein sequence ID" value="KKR78826.1"/>
    <property type="molecule type" value="Genomic_DNA"/>
</dbReference>
<dbReference type="InterPro" id="IPR024002">
    <property type="entry name" value="For/NO2_transpt_CS"/>
</dbReference>
<evidence type="ECO:0000256" key="4">
    <source>
        <dbReference type="ARBA" id="ARBA00022989"/>
    </source>
</evidence>
<accession>A0A0G0TVK1</accession>
<dbReference type="GO" id="GO:0015499">
    <property type="term" value="F:formate transmembrane transporter activity"/>
    <property type="evidence" value="ECO:0007669"/>
    <property type="project" value="TreeGrafter"/>
</dbReference>
<organism evidence="8 9">
    <name type="scientific">Candidatus Nomurabacteria bacterium GW2011_GWA2_40_9</name>
    <dbReference type="NCBI Taxonomy" id="1618734"/>
    <lineage>
        <taxon>Bacteria</taxon>
        <taxon>Candidatus Nomuraibacteriota</taxon>
    </lineage>
</organism>
<feature type="transmembrane region" description="Helical" evidence="7">
    <location>
        <begin position="112"/>
        <end position="137"/>
    </location>
</feature>
<evidence type="ECO:0000256" key="1">
    <source>
        <dbReference type="ARBA" id="ARBA00004141"/>
    </source>
</evidence>
<feature type="transmembrane region" description="Helical" evidence="7">
    <location>
        <begin position="158"/>
        <end position="177"/>
    </location>
</feature>
<evidence type="ECO:0000313" key="8">
    <source>
        <dbReference type="EMBL" id="KKR78826.1"/>
    </source>
</evidence>
<dbReference type="Proteomes" id="UP000034749">
    <property type="component" value="Unassembled WGS sequence"/>
</dbReference>
<dbReference type="AlphaFoldDB" id="A0A0G0TVK1"/>
<evidence type="ECO:0000256" key="6">
    <source>
        <dbReference type="ARBA" id="ARBA00049660"/>
    </source>
</evidence>
<keyword evidence="2" id="KW-0813">Transport</keyword>
<evidence type="ECO:0008006" key="10">
    <source>
        <dbReference type="Google" id="ProtNLM"/>
    </source>
</evidence>
<protein>
    <recommendedName>
        <fullName evidence="10">Formate/nitrite transporter</fullName>
    </recommendedName>
</protein>
<dbReference type="PATRIC" id="fig|1618734.3.peg.539"/>
<feature type="transmembrane region" description="Helical" evidence="7">
    <location>
        <begin position="233"/>
        <end position="255"/>
    </location>
</feature>
<feature type="transmembrane region" description="Helical" evidence="7">
    <location>
        <begin position="183"/>
        <end position="201"/>
    </location>
</feature>
<dbReference type="Gene3D" id="1.20.1080.10">
    <property type="entry name" value="Glycerol uptake facilitator protein"/>
    <property type="match status" value="1"/>
</dbReference>
<keyword evidence="4 7" id="KW-1133">Transmembrane helix</keyword>
<evidence type="ECO:0000313" key="9">
    <source>
        <dbReference type="Proteomes" id="UP000034749"/>
    </source>
</evidence>
<feature type="transmembrane region" description="Helical" evidence="7">
    <location>
        <begin position="30"/>
        <end position="51"/>
    </location>
</feature>
<dbReference type="PROSITE" id="PS01006">
    <property type="entry name" value="FORMATE_NITRITE_TP_2"/>
    <property type="match status" value="1"/>
</dbReference>